<dbReference type="InterPro" id="IPR000182">
    <property type="entry name" value="GNAT_dom"/>
</dbReference>
<dbReference type="PANTHER" id="PTHR36449">
    <property type="entry name" value="ACETYLTRANSFERASE-RELATED"/>
    <property type="match status" value="1"/>
</dbReference>
<sequence>MGLSAPLSSPQPLNEDHKTGVFRCAEPELTRWLQNRALLNQYSGASRCFVVVSQKQEVVGYYALATGSVLRESAPGPVRRNMPDPIPVVILGRLAVDERWAGNGIGSGLLKDAILRTARLAHDVGIRAMLCHAMSEQSKQFYLKQGFLESELDSTTLLYPLTRCFA</sequence>
<keyword evidence="4" id="KW-0012">Acyltransferase</keyword>
<accession>A0A845UE06</accession>
<dbReference type="EMBL" id="WNJL01000059">
    <property type="protein sequence ID" value="NDU43997.1"/>
    <property type="molecule type" value="Genomic_DNA"/>
</dbReference>
<organism evidence="8">
    <name type="scientific">Acidithiobacillus ferrianus</name>
    <dbReference type="NCBI Taxonomy" id="2678518"/>
    <lineage>
        <taxon>Bacteria</taxon>
        <taxon>Pseudomonadati</taxon>
        <taxon>Pseudomonadota</taxon>
        <taxon>Acidithiobacillia</taxon>
        <taxon>Acidithiobacillales</taxon>
        <taxon>Acidithiobacillaceae</taxon>
        <taxon>Acidithiobacillus</taxon>
    </lineage>
</organism>
<dbReference type="GO" id="GO:0016747">
    <property type="term" value="F:acyltransferase activity, transferring groups other than amino-acyl groups"/>
    <property type="evidence" value="ECO:0007669"/>
    <property type="project" value="InterPro"/>
</dbReference>
<dbReference type="InterPro" id="IPR016181">
    <property type="entry name" value="Acyl_CoA_acyltransferase"/>
</dbReference>
<dbReference type="EMBL" id="WNJL01000022">
    <property type="protein sequence ID" value="NDU41936.1"/>
    <property type="molecule type" value="Genomic_DNA"/>
</dbReference>
<evidence type="ECO:0000256" key="5">
    <source>
        <dbReference type="ARBA" id="ARBA00049880"/>
    </source>
</evidence>
<evidence type="ECO:0000256" key="4">
    <source>
        <dbReference type="ARBA" id="ARBA00023315"/>
    </source>
</evidence>
<proteinExistence type="predicted"/>
<evidence type="ECO:0000313" key="7">
    <source>
        <dbReference type="EMBL" id="NDU41936.1"/>
    </source>
</evidence>
<dbReference type="RefSeq" id="WP_163096968.1">
    <property type="nucleotide sequence ID" value="NZ_CP127523.1"/>
</dbReference>
<gene>
    <name evidence="7" type="ORF">GL267_04530</name>
    <name evidence="8" type="ORF">GL267_15615</name>
</gene>
<dbReference type="SUPFAM" id="SSF55729">
    <property type="entry name" value="Acyl-CoA N-acyltransferases (Nat)"/>
    <property type="match status" value="1"/>
</dbReference>
<dbReference type="Pfam" id="PF13508">
    <property type="entry name" value="Acetyltransf_7"/>
    <property type="match status" value="1"/>
</dbReference>
<evidence type="ECO:0000259" key="6">
    <source>
        <dbReference type="Pfam" id="PF13508"/>
    </source>
</evidence>
<dbReference type="Gene3D" id="3.40.630.30">
    <property type="match status" value="1"/>
</dbReference>
<keyword evidence="1" id="KW-0678">Repressor</keyword>
<dbReference type="CDD" id="cd04301">
    <property type="entry name" value="NAT_SF"/>
    <property type="match status" value="1"/>
</dbReference>
<comment type="caution">
    <text evidence="8">The sequence shown here is derived from an EMBL/GenBank/DDBJ whole genome shotgun (WGS) entry which is preliminary data.</text>
</comment>
<evidence type="ECO:0000256" key="1">
    <source>
        <dbReference type="ARBA" id="ARBA00022491"/>
    </source>
</evidence>
<evidence type="ECO:0000256" key="3">
    <source>
        <dbReference type="ARBA" id="ARBA00022679"/>
    </source>
</evidence>
<name>A0A845UE06_9PROT</name>
<dbReference type="PANTHER" id="PTHR36449:SF1">
    <property type="entry name" value="ACETYLTRANSFERASE"/>
    <property type="match status" value="1"/>
</dbReference>
<reference evidence="8" key="1">
    <citation type="submission" date="2019-11" db="EMBL/GenBank/DDBJ databases">
        <title>Acidithiobacillus ferrianus sp. nov.: a facultatively anaerobic and extremely acidophilic chemolithoautotroph.</title>
        <authorList>
            <person name="Norris P.R."/>
            <person name="Falagan C."/>
            <person name="Moya-Beltran A."/>
            <person name="Castro M."/>
            <person name="Quatrini R."/>
            <person name="Johnson D.B."/>
        </authorList>
    </citation>
    <scope>NUCLEOTIDE SEQUENCE [LARGE SCALE GENOMIC DNA]</scope>
    <source>
        <strain evidence="8">MG</strain>
    </source>
</reference>
<dbReference type="AlphaFoldDB" id="A0A845UE06"/>
<feature type="domain" description="N-acetyltransferase" evidence="6">
    <location>
        <begin position="47"/>
        <end position="147"/>
    </location>
</feature>
<evidence type="ECO:0000256" key="2">
    <source>
        <dbReference type="ARBA" id="ARBA00022649"/>
    </source>
</evidence>
<keyword evidence="2" id="KW-1277">Toxin-antitoxin system</keyword>
<keyword evidence="3 8" id="KW-0808">Transferase</keyword>
<protein>
    <submittedName>
        <fullName evidence="8">GNAT family N-acetyltransferase</fullName>
    </submittedName>
</protein>
<comment type="catalytic activity">
    <reaction evidence="5">
        <text>glycyl-tRNA(Gly) + acetyl-CoA = N-acetylglycyl-tRNA(Gly) + CoA + H(+)</text>
        <dbReference type="Rhea" id="RHEA:81867"/>
        <dbReference type="Rhea" id="RHEA-COMP:9683"/>
        <dbReference type="Rhea" id="RHEA-COMP:19766"/>
        <dbReference type="ChEBI" id="CHEBI:15378"/>
        <dbReference type="ChEBI" id="CHEBI:57287"/>
        <dbReference type="ChEBI" id="CHEBI:57288"/>
        <dbReference type="ChEBI" id="CHEBI:78522"/>
        <dbReference type="ChEBI" id="CHEBI:232036"/>
    </reaction>
</comment>
<evidence type="ECO:0000313" key="8">
    <source>
        <dbReference type="EMBL" id="NDU43997.1"/>
    </source>
</evidence>